<evidence type="ECO:0000313" key="2">
    <source>
        <dbReference type="EMBL" id="QLL59247.1"/>
    </source>
</evidence>
<dbReference type="SUPFAM" id="SSF54909">
    <property type="entry name" value="Dimeric alpha+beta barrel"/>
    <property type="match status" value="1"/>
</dbReference>
<dbReference type="Proteomes" id="UP000510643">
    <property type="component" value="Chromosome"/>
</dbReference>
<dbReference type="KEGG" id="efal:FH779_14635"/>
<dbReference type="Gene3D" id="3.30.70.100">
    <property type="match status" value="1"/>
</dbReference>
<dbReference type="InterPro" id="IPR011008">
    <property type="entry name" value="Dimeric_a/b-barrel"/>
</dbReference>
<dbReference type="RefSeq" id="WP_180905223.1">
    <property type="nucleotide sequence ID" value="NZ_CP040908.1"/>
</dbReference>
<proteinExistence type="predicted"/>
<dbReference type="AlphaFoldDB" id="A0A7H9DVK9"/>
<keyword evidence="3" id="KW-1185">Reference proteome</keyword>
<dbReference type="GeneID" id="78402719"/>
<dbReference type="Pfam" id="PF03992">
    <property type="entry name" value="ABM"/>
    <property type="match status" value="1"/>
</dbReference>
<organism evidence="2 3">
    <name type="scientific">Empedobacter falsenii</name>
    <dbReference type="NCBI Taxonomy" id="343874"/>
    <lineage>
        <taxon>Bacteria</taxon>
        <taxon>Pseudomonadati</taxon>
        <taxon>Bacteroidota</taxon>
        <taxon>Flavobacteriia</taxon>
        <taxon>Flavobacteriales</taxon>
        <taxon>Weeksellaceae</taxon>
        <taxon>Empedobacter</taxon>
    </lineage>
</organism>
<name>A0A7H9DVK9_9FLAO</name>
<feature type="domain" description="ABM" evidence="1">
    <location>
        <begin position="4"/>
        <end position="61"/>
    </location>
</feature>
<dbReference type="InterPro" id="IPR007138">
    <property type="entry name" value="ABM_dom"/>
</dbReference>
<evidence type="ECO:0000259" key="1">
    <source>
        <dbReference type="Pfam" id="PF03992"/>
    </source>
</evidence>
<sequence>MEKFILIIKFETEEKNKDRFLQELINLFHQLYKNEENFVKASIHQNEHNKNEILVYEVWKNISFEDFITIQLKKQYALEWEKLLVEMDIKREPKVYSTLANFNS</sequence>
<protein>
    <recommendedName>
        <fullName evidence="1">ABM domain-containing protein</fullName>
    </recommendedName>
</protein>
<gene>
    <name evidence="2" type="ORF">FH779_14635</name>
</gene>
<accession>A0A7H9DVK9</accession>
<reference evidence="2 3" key="1">
    <citation type="submission" date="2019-06" db="EMBL/GenBank/DDBJ databases">
        <title>Emergence of pandrug resistant Empedobacter falsenii in China.</title>
        <authorList>
            <person name="Dong N."/>
            <person name="Chen S."/>
            <person name="Zhang R."/>
        </authorList>
    </citation>
    <scope>NUCLEOTIDE SEQUENCE [LARGE SCALE GENOMIC DNA]</scope>
    <source>
        <strain evidence="2 3">1681-1</strain>
    </source>
</reference>
<dbReference type="EMBL" id="CP040908">
    <property type="protein sequence ID" value="QLL59247.1"/>
    <property type="molecule type" value="Genomic_DNA"/>
</dbReference>
<evidence type="ECO:0000313" key="3">
    <source>
        <dbReference type="Proteomes" id="UP000510643"/>
    </source>
</evidence>